<comment type="caution">
    <text evidence="1">The sequence shown here is derived from an EMBL/GenBank/DDBJ whole genome shotgun (WGS) entry which is preliminary data.</text>
</comment>
<evidence type="ECO:0000313" key="1">
    <source>
        <dbReference type="EMBL" id="PRP67761.1"/>
    </source>
</evidence>
<dbReference type="OrthoDB" id="1143271at2"/>
<proteinExistence type="predicted"/>
<gene>
    <name evidence="1" type="ORF">BST86_11995</name>
</gene>
<protein>
    <recommendedName>
        <fullName evidence="3">Outer membrane protein beta-barrel domain-containing protein</fullName>
    </recommendedName>
</protein>
<evidence type="ECO:0008006" key="3">
    <source>
        <dbReference type="Google" id="ProtNLM"/>
    </source>
</evidence>
<dbReference type="Proteomes" id="UP000239532">
    <property type="component" value="Unassembled WGS sequence"/>
</dbReference>
<dbReference type="AlphaFoldDB" id="A0A2S9WWE5"/>
<keyword evidence="2" id="KW-1185">Reference proteome</keyword>
<reference evidence="1 2" key="1">
    <citation type="submission" date="2016-11" db="EMBL/GenBank/DDBJ databases">
        <title>Trade-off between light-utilization and light-protection in marine flavobacteria.</title>
        <authorList>
            <person name="Kumagai Y."/>
        </authorList>
    </citation>
    <scope>NUCLEOTIDE SEQUENCE [LARGE SCALE GENOMIC DNA]</scope>
    <source>
        <strain evidence="1 2">JCM 17109</strain>
    </source>
</reference>
<evidence type="ECO:0000313" key="2">
    <source>
        <dbReference type="Proteomes" id="UP000239532"/>
    </source>
</evidence>
<organism evidence="1 2">
    <name type="scientific">Nonlabens agnitus</name>
    <dbReference type="NCBI Taxonomy" id="870484"/>
    <lineage>
        <taxon>Bacteria</taxon>
        <taxon>Pseudomonadati</taxon>
        <taxon>Bacteroidota</taxon>
        <taxon>Flavobacteriia</taxon>
        <taxon>Flavobacteriales</taxon>
        <taxon>Flavobacteriaceae</taxon>
        <taxon>Nonlabens</taxon>
    </lineage>
</organism>
<name>A0A2S9WWE5_9FLAO</name>
<dbReference type="EMBL" id="MQUC01000003">
    <property type="protein sequence ID" value="PRP67761.1"/>
    <property type="molecule type" value="Genomic_DNA"/>
</dbReference>
<accession>A0A2S9WWE5</accession>
<dbReference type="RefSeq" id="WP_105983461.1">
    <property type="nucleotide sequence ID" value="NZ_MQUC01000003.1"/>
</dbReference>
<sequence>MKPYLVLIIAFLALNQINAQRFSSKINRLGLGADATFLQLDSDQVASQTQIGYAGYFDTRGEFNRFFDVVYSIGIFNHNIDFEEFGTSQTISSSMLGAEIKLLAAFRPFQTEYFTLEAGPALMLNGEFKLDDVDSSKLVGTDVPVTLEEFEKTNPINLNGVVGFSAGTNGIRLTAHYHYALFDALDSVDTLGNELEGNLGYLSAGLRVYF</sequence>